<dbReference type="NCBIfam" id="TIGR00413">
    <property type="entry name" value="rlpA"/>
    <property type="match status" value="1"/>
</dbReference>
<dbReference type="GO" id="GO:0071555">
    <property type="term" value="P:cell wall organization"/>
    <property type="evidence" value="ECO:0007669"/>
    <property type="project" value="UniProtKB-KW"/>
</dbReference>
<evidence type="ECO:0000256" key="2">
    <source>
        <dbReference type="ARBA" id="ARBA00023239"/>
    </source>
</evidence>
<dbReference type="PANTHER" id="PTHR34183:SF1">
    <property type="entry name" value="ENDOLYTIC PEPTIDOGLYCAN TRANSGLYCOSYLASE RLPA"/>
    <property type="match status" value="1"/>
</dbReference>
<evidence type="ECO:0000313" key="9">
    <source>
        <dbReference type="Proteomes" id="UP001198163"/>
    </source>
</evidence>
<evidence type="ECO:0000256" key="3">
    <source>
        <dbReference type="ARBA" id="ARBA00023316"/>
    </source>
</evidence>
<dbReference type="PANTHER" id="PTHR34183">
    <property type="entry name" value="ENDOLYTIC PEPTIDOGLYCAN TRANSGLYCOSYLASE RLPA"/>
    <property type="match status" value="1"/>
</dbReference>
<evidence type="ECO:0000256" key="4">
    <source>
        <dbReference type="HAMAP-Rule" id="MF_02071"/>
    </source>
</evidence>
<evidence type="ECO:0000256" key="5">
    <source>
        <dbReference type="RuleBase" id="RU003495"/>
    </source>
</evidence>
<dbReference type="EC" id="4.2.2.-" evidence="4"/>
<accession>A0AAE3EFH2</accession>
<protein>
    <recommendedName>
        <fullName evidence="4">Probable endolytic peptidoglycan transglycosylase RlpA</fullName>
        <ecNumber evidence="4">4.2.2.-</ecNumber>
    </recommendedName>
</protein>
<dbReference type="InterPro" id="IPR012997">
    <property type="entry name" value="RplA"/>
</dbReference>
<dbReference type="HAMAP" id="MF_02071">
    <property type="entry name" value="RlpA"/>
    <property type="match status" value="1"/>
</dbReference>
<feature type="region of interest" description="Disordered" evidence="6">
    <location>
        <begin position="132"/>
        <end position="163"/>
    </location>
</feature>
<dbReference type="InterPro" id="IPR007730">
    <property type="entry name" value="SPOR-like_dom"/>
</dbReference>
<dbReference type="PROSITE" id="PS51724">
    <property type="entry name" value="SPOR"/>
    <property type="match status" value="1"/>
</dbReference>
<dbReference type="InterPro" id="IPR009009">
    <property type="entry name" value="RlpA-like_DPBB"/>
</dbReference>
<evidence type="ECO:0000256" key="6">
    <source>
        <dbReference type="SAM" id="MobiDB-lite"/>
    </source>
</evidence>
<keyword evidence="2 4" id="KW-0456">Lyase</keyword>
<keyword evidence="1 4" id="KW-0732">Signal</keyword>
<sequence length="239" mass="25880" precursor="true">MNKKYGCLAFSLLLAAFAAHAQSEIIKLDASISWYGADFHGRPTSSGEIFDMNAMTAAHKTLPFGTMLEVVNLDNGKKAVVRVNDRGPFVDDRELDVSKAAAEQLGIIESGLGRASIRKIGAESAVAAVEQKAVEPKSADPEPLSKESREKLSTPAEAAPKAASGSVTWRIQLGSFSREENATRLVVRLREAGFDPAFEKFGEMTRVVLAGVQNAQLDDVKARLKKAGYGDWIVKQESW</sequence>
<dbReference type="GO" id="GO:0008932">
    <property type="term" value="F:lytic endotransglycosylase activity"/>
    <property type="evidence" value="ECO:0007669"/>
    <property type="project" value="UniProtKB-UniRule"/>
</dbReference>
<feature type="compositionally biased region" description="Basic and acidic residues" evidence="6">
    <location>
        <begin position="132"/>
        <end position="152"/>
    </location>
</feature>
<organism evidence="8 9">
    <name type="scientific">Teretinema zuelzerae</name>
    <dbReference type="NCBI Taxonomy" id="156"/>
    <lineage>
        <taxon>Bacteria</taxon>
        <taxon>Pseudomonadati</taxon>
        <taxon>Spirochaetota</taxon>
        <taxon>Spirochaetia</taxon>
        <taxon>Spirochaetales</taxon>
        <taxon>Treponemataceae</taxon>
        <taxon>Teretinema</taxon>
    </lineage>
</organism>
<dbReference type="InterPro" id="IPR036908">
    <property type="entry name" value="RlpA-like_sf"/>
</dbReference>
<dbReference type="Gene3D" id="3.30.70.1070">
    <property type="entry name" value="Sporulation related repeat"/>
    <property type="match status" value="1"/>
</dbReference>
<keyword evidence="3 4" id="KW-0961">Cell wall biogenesis/degradation</keyword>
<feature type="signal peptide" evidence="4">
    <location>
        <begin position="1"/>
        <end position="21"/>
    </location>
</feature>
<dbReference type="InterPro" id="IPR036680">
    <property type="entry name" value="SPOR-like_sf"/>
</dbReference>
<dbReference type="GO" id="GO:0000270">
    <property type="term" value="P:peptidoglycan metabolic process"/>
    <property type="evidence" value="ECO:0007669"/>
    <property type="project" value="UniProtKB-UniRule"/>
</dbReference>
<gene>
    <name evidence="4" type="primary">rlpA</name>
    <name evidence="8" type="ORF">K7J14_03075</name>
</gene>
<name>A0AAE3EFH2_9SPIR</name>
<proteinExistence type="inferred from homology"/>
<keyword evidence="9" id="KW-1185">Reference proteome</keyword>
<dbReference type="Gene3D" id="2.40.40.10">
    <property type="entry name" value="RlpA-like domain"/>
    <property type="match status" value="1"/>
</dbReference>
<dbReference type="AlphaFoldDB" id="A0AAE3EFH2"/>
<reference evidence="8" key="1">
    <citation type="submission" date="2021-08" db="EMBL/GenBank/DDBJ databases">
        <title>Comparative analyses of Brucepasteria parasyntrophica and Teretinema zuelzerae.</title>
        <authorList>
            <person name="Song Y."/>
            <person name="Brune A."/>
        </authorList>
    </citation>
    <scope>NUCLEOTIDE SEQUENCE</scope>
    <source>
        <strain evidence="8">DSM 1903</strain>
    </source>
</reference>
<dbReference type="InterPro" id="IPR034718">
    <property type="entry name" value="RlpA"/>
</dbReference>
<evidence type="ECO:0000256" key="1">
    <source>
        <dbReference type="ARBA" id="ARBA00022729"/>
    </source>
</evidence>
<dbReference type="SUPFAM" id="SSF110997">
    <property type="entry name" value="Sporulation related repeat"/>
    <property type="match status" value="1"/>
</dbReference>
<dbReference type="Pfam" id="PF05036">
    <property type="entry name" value="SPOR"/>
    <property type="match status" value="1"/>
</dbReference>
<feature type="domain" description="SPOR" evidence="7">
    <location>
        <begin position="163"/>
        <end position="239"/>
    </location>
</feature>
<dbReference type="GO" id="GO:0042834">
    <property type="term" value="F:peptidoglycan binding"/>
    <property type="evidence" value="ECO:0007669"/>
    <property type="project" value="InterPro"/>
</dbReference>
<dbReference type="CDD" id="cd22268">
    <property type="entry name" value="DPBB_RlpA-like"/>
    <property type="match status" value="1"/>
</dbReference>
<dbReference type="RefSeq" id="WP_230752968.1">
    <property type="nucleotide sequence ID" value="NZ_JAINWA010000001.1"/>
</dbReference>
<evidence type="ECO:0000313" key="8">
    <source>
        <dbReference type="EMBL" id="MCD1653679.1"/>
    </source>
</evidence>
<comment type="function">
    <text evidence="4">Lytic transglycosylase with a strong preference for naked glycan strands that lack stem peptides.</text>
</comment>
<evidence type="ECO:0000259" key="7">
    <source>
        <dbReference type="PROSITE" id="PS51724"/>
    </source>
</evidence>
<dbReference type="SUPFAM" id="SSF50685">
    <property type="entry name" value="Barwin-like endoglucanases"/>
    <property type="match status" value="1"/>
</dbReference>
<dbReference type="EMBL" id="JAINWA010000001">
    <property type="protein sequence ID" value="MCD1653679.1"/>
    <property type="molecule type" value="Genomic_DNA"/>
</dbReference>
<feature type="chain" id="PRO_5041757678" description="Probable endolytic peptidoglycan transglycosylase RlpA" evidence="4">
    <location>
        <begin position="22"/>
        <end position="239"/>
    </location>
</feature>
<dbReference type="Pfam" id="PF03330">
    <property type="entry name" value="DPBB_1"/>
    <property type="match status" value="1"/>
</dbReference>
<comment type="caution">
    <text evidence="8">The sequence shown here is derived from an EMBL/GenBank/DDBJ whole genome shotgun (WGS) entry which is preliminary data.</text>
</comment>
<comment type="similarity">
    <text evidence="4 5">Belongs to the RlpA family.</text>
</comment>
<dbReference type="Proteomes" id="UP001198163">
    <property type="component" value="Unassembled WGS sequence"/>
</dbReference>